<reference evidence="6 7" key="1">
    <citation type="journal article" date="2012" name="J. Bacteriol.">
        <title>Genome Sequence of Strain IMCC14465, Isolated from the East Sea, Belonging to the PS1 Clade of Alphaproteobacteria.</title>
        <authorList>
            <person name="Yang S.J."/>
            <person name="Kang I."/>
            <person name="Cho J.C."/>
        </authorList>
    </citation>
    <scope>NUCLEOTIDE SEQUENCE [LARGE SCALE GENOMIC DNA]</scope>
    <source>
        <strain evidence="6 7">IMCC14465</strain>
    </source>
</reference>
<keyword evidence="3" id="KW-0998">Cell outer membrane</keyword>
<dbReference type="OrthoDB" id="9768147at2"/>
<dbReference type="InterPro" id="IPR036942">
    <property type="entry name" value="Beta-barrel_TonB_sf"/>
</dbReference>
<dbReference type="eggNOG" id="COG1629">
    <property type="taxonomic scope" value="Bacteria"/>
</dbReference>
<dbReference type="Gene3D" id="2.60.40.1120">
    <property type="entry name" value="Carboxypeptidase-like, regulatory domain"/>
    <property type="match status" value="1"/>
</dbReference>
<dbReference type="Proteomes" id="UP000004836">
    <property type="component" value="Unassembled WGS sequence"/>
</dbReference>
<organism evidence="6 7">
    <name type="scientific">alpha proteobacterium IMCC14465</name>
    <dbReference type="NCBI Taxonomy" id="1220535"/>
    <lineage>
        <taxon>Bacteria</taxon>
        <taxon>Pseudomonadati</taxon>
        <taxon>Pseudomonadota</taxon>
        <taxon>Alphaproteobacteria</taxon>
        <taxon>PS1 clade</taxon>
    </lineage>
</organism>
<evidence type="ECO:0000313" key="7">
    <source>
        <dbReference type="Proteomes" id="UP000004836"/>
    </source>
</evidence>
<evidence type="ECO:0000256" key="3">
    <source>
        <dbReference type="ARBA" id="ARBA00023237"/>
    </source>
</evidence>
<accession>J9DUC4</accession>
<protein>
    <recommendedName>
        <fullName evidence="5">TonB-dependent transporter Oar-like beta-barrel domain-containing protein</fullName>
    </recommendedName>
</protein>
<dbReference type="InterPro" id="IPR013784">
    <property type="entry name" value="Carb-bd-like_fold"/>
</dbReference>
<evidence type="ECO:0000256" key="2">
    <source>
        <dbReference type="ARBA" id="ARBA00023136"/>
    </source>
</evidence>
<dbReference type="SUPFAM" id="SSF56935">
    <property type="entry name" value="Porins"/>
    <property type="match status" value="1"/>
</dbReference>
<comment type="subcellular location">
    <subcellularLocation>
        <location evidence="1">Cell outer membrane</location>
    </subcellularLocation>
</comment>
<proteinExistence type="predicted"/>
<dbReference type="AlphaFoldDB" id="J9DUC4"/>
<dbReference type="Gene3D" id="2.40.170.20">
    <property type="entry name" value="TonB-dependent receptor, beta-barrel domain"/>
    <property type="match status" value="1"/>
</dbReference>
<keyword evidence="7" id="KW-1185">Reference proteome</keyword>
<gene>
    <name evidence="6" type="ORF">IMCC14465_17120</name>
</gene>
<dbReference type="STRING" id="1220535.IMCC14465_17120"/>
<evidence type="ECO:0000256" key="4">
    <source>
        <dbReference type="SAM" id="SignalP"/>
    </source>
</evidence>
<feature type="chain" id="PRO_5003822264" description="TonB-dependent transporter Oar-like beta-barrel domain-containing protein" evidence="4">
    <location>
        <begin position="21"/>
        <end position="1059"/>
    </location>
</feature>
<dbReference type="EMBL" id="ALYF01000008">
    <property type="protein sequence ID" value="EJW20587.1"/>
    <property type="molecule type" value="Genomic_DNA"/>
</dbReference>
<keyword evidence="2" id="KW-0472">Membrane</keyword>
<comment type="caution">
    <text evidence="6">The sequence shown here is derived from an EMBL/GenBank/DDBJ whole genome shotgun (WGS) entry which is preliminary data.</text>
</comment>
<feature type="domain" description="TonB-dependent transporter Oar-like beta-barrel" evidence="5">
    <location>
        <begin position="349"/>
        <end position="977"/>
    </location>
</feature>
<dbReference type="GO" id="GO:0030246">
    <property type="term" value="F:carbohydrate binding"/>
    <property type="evidence" value="ECO:0007669"/>
    <property type="project" value="InterPro"/>
</dbReference>
<evidence type="ECO:0000313" key="6">
    <source>
        <dbReference type="EMBL" id="EJW20587.1"/>
    </source>
</evidence>
<feature type="signal peptide" evidence="4">
    <location>
        <begin position="1"/>
        <end position="20"/>
    </location>
</feature>
<evidence type="ECO:0000259" key="5">
    <source>
        <dbReference type="Pfam" id="PF25183"/>
    </source>
</evidence>
<name>J9DUC4_9PROT</name>
<evidence type="ECO:0000256" key="1">
    <source>
        <dbReference type="ARBA" id="ARBA00004442"/>
    </source>
</evidence>
<dbReference type="Pfam" id="PF13620">
    <property type="entry name" value="CarboxypepD_reg"/>
    <property type="match status" value="1"/>
</dbReference>
<dbReference type="SUPFAM" id="SSF49452">
    <property type="entry name" value="Starch-binding domain-like"/>
    <property type="match status" value="1"/>
</dbReference>
<dbReference type="Pfam" id="PF25183">
    <property type="entry name" value="OMP_b-brl_4"/>
    <property type="match status" value="1"/>
</dbReference>
<keyword evidence="4" id="KW-0732">Signal</keyword>
<dbReference type="GO" id="GO:0009279">
    <property type="term" value="C:cell outer membrane"/>
    <property type="evidence" value="ECO:0007669"/>
    <property type="project" value="UniProtKB-SubCell"/>
</dbReference>
<sequence length="1059" mass="116991">MRKILLVFLFTFSFIFTSQAQVTTASIKGVVGDIGAGVNNVSVTVTDTRTNTSATTKTGANGEYYIPNLKIGGPYKVTISGDGVDEETIGDVFLEIGKTQKVDFSSEPAADEVIVMGQMQKTMDIAIGPASSYSTEDLRNLPGINKDIKDLAQIDSRLFYDKQNDSLSCMGMNNRFNSLTVDGVRMNDGFGLKSGGYPTEGMPFAYEAIEQFAVEFAPYDVEYNGFTSCNINAVSKSGKNEFFGTLRYDYTDDSLKGDTLEGESVSVPSFEEKTMQITIGGPIVEDKLFFFAAYEKDEGIDTFERGYEGSGAINELQGFTEAQFNRVRDAAINTYGYNPGSLPSGIDYDVEKILLKFDANLSDNHRATLTYNFTDDAHTYESDSDPDEFEFSRHLYEIGDELESVNLALFSDWTDNFSTEFRYGTLELNNSQECLDGKTFGEMDIQIGNNSIYIGCDDSRHANAMDYEIETLKIKGELSVGGHVITAGYEVEDYQASNLFVQSFLGEYEFTSLENFENQIADEIVYGNAPTGTLGDAEVNFGYKISSVYLQDEFSLLEGKLDVTAGLRYDYYESGDLPTLNPDYVDTFGRSNAINLDGKDIMLPRLGLNYEHDERTSLRGGIGVFSGGNPNVWLANIYSGDHMSKVELALDDDSLVYGTNGIDLTSLNYQGTCPADLGTACPGYLVPSLLANDLASGAPKFEMVALDPNYEIPSELKFSFGISHIAELPGDNFFAGDYELSFDYIKSKGEDSVGYIRKDLTLGTDRVAGIIPQLEEITPAVGDDPKGTLMLTNLQGNETETMTFGVAKDHGNGFDWKFSYTHMDSQDTGPMLSSVGFTNFDRRTYTHANEDVLSRSNFEIEDRFTLVANYEKEFAPDYLTKFSLLATYQSGRPYSLVFENNNMTGFTPYQDEAATLLYIPTGANDPNVVFDPGFDQTGFFNFLAATGANQFAGGLAPRNAFDDSPDWAKIDIKIEQELPGLRPGDKSAVFLVVDNLGNLINDEWGIFSRPSERATLYTVDASTNSDGQFVFEEFNNPNRFSRDGNASLWSIRVGIRYDF</sequence>
<dbReference type="InterPro" id="IPR057601">
    <property type="entry name" value="Oar-like_b-barrel"/>
</dbReference>